<dbReference type="Proteomes" id="UP001596004">
    <property type="component" value="Unassembled WGS sequence"/>
</dbReference>
<accession>A0ABV9CAP8</accession>
<dbReference type="Pfam" id="PF01522">
    <property type="entry name" value="Polysacc_deac_1"/>
    <property type="match status" value="1"/>
</dbReference>
<keyword evidence="4" id="KW-1185">Reference proteome</keyword>
<dbReference type="GO" id="GO:0016787">
    <property type="term" value="F:hydrolase activity"/>
    <property type="evidence" value="ECO:0007669"/>
    <property type="project" value="UniProtKB-KW"/>
</dbReference>
<feature type="region of interest" description="Disordered" evidence="1">
    <location>
        <begin position="489"/>
        <end position="527"/>
    </location>
</feature>
<dbReference type="SUPFAM" id="SSF88713">
    <property type="entry name" value="Glycoside hydrolase/deacetylase"/>
    <property type="match status" value="1"/>
</dbReference>
<feature type="domain" description="NodB homology" evidence="2">
    <location>
        <begin position="300"/>
        <end position="476"/>
    </location>
</feature>
<dbReference type="PROSITE" id="PS51257">
    <property type="entry name" value="PROKAR_LIPOPROTEIN"/>
    <property type="match status" value="1"/>
</dbReference>
<dbReference type="PROSITE" id="PS51677">
    <property type="entry name" value="NODB"/>
    <property type="match status" value="1"/>
</dbReference>
<keyword evidence="3" id="KW-0378">Hydrolase</keyword>
<dbReference type="CDD" id="cd10917">
    <property type="entry name" value="CE4_NodB_like_6s_7s"/>
    <property type="match status" value="1"/>
</dbReference>
<dbReference type="EC" id="3.-.-.-" evidence="3"/>
<reference evidence="4" key="1">
    <citation type="journal article" date="2019" name="Int. J. Syst. Evol. Microbiol.">
        <title>The Global Catalogue of Microorganisms (GCM) 10K type strain sequencing project: providing services to taxonomists for standard genome sequencing and annotation.</title>
        <authorList>
            <consortium name="The Broad Institute Genomics Platform"/>
            <consortium name="The Broad Institute Genome Sequencing Center for Infectious Disease"/>
            <person name="Wu L."/>
            <person name="Ma J."/>
        </authorList>
    </citation>
    <scope>NUCLEOTIDE SEQUENCE [LARGE SCALE GENOMIC DNA]</scope>
    <source>
        <strain evidence="4">CGMCC 4.7132</strain>
    </source>
</reference>
<dbReference type="InterPro" id="IPR011330">
    <property type="entry name" value="Glyco_hydro/deAcase_b/a-brl"/>
</dbReference>
<sequence>MSRLLVTGGVAAVIATIAGCGITLFLPSHEQPSTLPAQPTTINFVDPASIPGLAVRTTSDDSSSRHVFAGYPVPPSAPALGRRLAQVTSAAVRRFGEDSRDVQGGTSAAELNIGWQVTAASGGVFGVRLRAGTLTGSRWRNSLTTYWYDDTDRRVHDSADLIKDREAMDTLATVVRARLGTLGPEISPSAVRPDRTLFDSLNFNPHGDLVAEFDDGRVAPARMGRIAVALPKQEALPLLSGLGRRVMRAVDSATPPTLSASPPPEFTPAPGDDEAGGEGGGGGTSGGSGSAGRPDCAVTKCVALTFDDGPGPQTGRLLAILARYGARATFFTLGPNAQARPDLLRGIAAAGHLVADHSWTHRDLTTMDVNRISDELDRTQIADAVATGRAPRLMRAPYGDTDAKVVTAARALNLSIVGWNVDTGDARDPDPGDVVRRAAKGIRPGSIVLMHETGTATAPALRELLARLTMEGYAFVTVPELYGSRRMEPGQVYAGTDPPPRRTRARSGDGTGSTPGDAGRPGVKSTP</sequence>
<feature type="region of interest" description="Disordered" evidence="1">
    <location>
        <begin position="252"/>
        <end position="292"/>
    </location>
</feature>
<proteinExistence type="predicted"/>
<gene>
    <name evidence="3" type="ORF">ACFO60_04240</name>
</gene>
<evidence type="ECO:0000313" key="4">
    <source>
        <dbReference type="Proteomes" id="UP001596004"/>
    </source>
</evidence>
<name>A0ABV9CAP8_9ACTN</name>
<dbReference type="Gene3D" id="3.20.20.370">
    <property type="entry name" value="Glycoside hydrolase/deacetylase"/>
    <property type="match status" value="1"/>
</dbReference>
<evidence type="ECO:0000313" key="3">
    <source>
        <dbReference type="EMBL" id="MFC4529966.1"/>
    </source>
</evidence>
<feature type="compositionally biased region" description="Gly residues" evidence="1">
    <location>
        <begin position="277"/>
        <end position="290"/>
    </location>
</feature>
<protein>
    <submittedName>
        <fullName evidence="3">Polysaccharide deacetylase family protein</fullName>
        <ecNumber evidence="3">3.-.-.-</ecNumber>
    </submittedName>
</protein>
<dbReference type="EMBL" id="JBHSFP010000002">
    <property type="protein sequence ID" value="MFC4529966.1"/>
    <property type="molecule type" value="Genomic_DNA"/>
</dbReference>
<organism evidence="3 4">
    <name type="scientific">Sphaerisporangium dianthi</name>
    <dbReference type="NCBI Taxonomy" id="1436120"/>
    <lineage>
        <taxon>Bacteria</taxon>
        <taxon>Bacillati</taxon>
        <taxon>Actinomycetota</taxon>
        <taxon>Actinomycetes</taxon>
        <taxon>Streptosporangiales</taxon>
        <taxon>Streptosporangiaceae</taxon>
        <taxon>Sphaerisporangium</taxon>
    </lineage>
</organism>
<dbReference type="RefSeq" id="WP_380837124.1">
    <property type="nucleotide sequence ID" value="NZ_JBHSFP010000002.1"/>
</dbReference>
<evidence type="ECO:0000256" key="1">
    <source>
        <dbReference type="SAM" id="MobiDB-lite"/>
    </source>
</evidence>
<dbReference type="InterPro" id="IPR002509">
    <property type="entry name" value="NODB_dom"/>
</dbReference>
<dbReference type="PANTHER" id="PTHR10587">
    <property type="entry name" value="GLYCOSYL TRANSFERASE-RELATED"/>
    <property type="match status" value="1"/>
</dbReference>
<comment type="caution">
    <text evidence="3">The sequence shown here is derived from an EMBL/GenBank/DDBJ whole genome shotgun (WGS) entry which is preliminary data.</text>
</comment>
<dbReference type="InterPro" id="IPR050248">
    <property type="entry name" value="Polysacc_deacetylase_ArnD"/>
</dbReference>
<evidence type="ECO:0000259" key="2">
    <source>
        <dbReference type="PROSITE" id="PS51677"/>
    </source>
</evidence>